<organism evidence="1 2">
    <name type="scientific">Archangium violaceum Cb vi76</name>
    <dbReference type="NCBI Taxonomy" id="1406225"/>
    <lineage>
        <taxon>Bacteria</taxon>
        <taxon>Pseudomonadati</taxon>
        <taxon>Myxococcota</taxon>
        <taxon>Myxococcia</taxon>
        <taxon>Myxococcales</taxon>
        <taxon>Cystobacterineae</taxon>
        <taxon>Archangiaceae</taxon>
        <taxon>Archangium</taxon>
    </lineage>
</organism>
<dbReference type="EMBL" id="JPMI01000119">
    <property type="protein sequence ID" value="KFA91978.1"/>
    <property type="molecule type" value="Genomic_DNA"/>
</dbReference>
<sequence length="198" mass="22046">MDNVKLENVQVLGANLSNVLSAFGSFQLLASRIMLEEGLGAESREGVVQFDKDRWYPVKRWLATIERIGREYGESMLGQVGLAVPKNALFPPFVTDIDSALKSVDMAYHMNHALEGRPMFSPTTGTMTEGIGHYGYSRLSGQKQIICECDNPYPCPFDLHLLQAVAQRFEKTATVTHDATKPCRKQGSPSCTYIVKWV</sequence>
<protein>
    <recommendedName>
        <fullName evidence="3">4-vinyl reductase 4VR domain-containing protein</fullName>
    </recommendedName>
</protein>
<proteinExistence type="predicted"/>
<dbReference type="RefSeq" id="WP_043396700.1">
    <property type="nucleotide sequence ID" value="NZ_JPMI01000119.1"/>
</dbReference>
<evidence type="ECO:0000313" key="2">
    <source>
        <dbReference type="Proteomes" id="UP000028547"/>
    </source>
</evidence>
<evidence type="ECO:0000313" key="1">
    <source>
        <dbReference type="EMBL" id="KFA91978.1"/>
    </source>
</evidence>
<name>A0A084SU43_9BACT</name>
<evidence type="ECO:0008006" key="3">
    <source>
        <dbReference type="Google" id="ProtNLM"/>
    </source>
</evidence>
<gene>
    <name evidence="1" type="ORF">Q664_18435</name>
</gene>
<dbReference type="AlphaFoldDB" id="A0A084SU43"/>
<reference evidence="1 2" key="1">
    <citation type="submission" date="2014-07" db="EMBL/GenBank/DDBJ databases">
        <title>Draft Genome Sequence of Gephyronic Acid Producer, Cystobacter violaceus Strain Cb vi76.</title>
        <authorList>
            <person name="Stevens D.C."/>
            <person name="Young J."/>
            <person name="Carmichael R."/>
            <person name="Tan J."/>
            <person name="Taylor R.E."/>
        </authorList>
    </citation>
    <scope>NUCLEOTIDE SEQUENCE [LARGE SCALE GENOMIC DNA]</scope>
    <source>
        <strain evidence="1 2">Cb vi76</strain>
    </source>
</reference>
<comment type="caution">
    <text evidence="1">The sequence shown here is derived from an EMBL/GenBank/DDBJ whole genome shotgun (WGS) entry which is preliminary data.</text>
</comment>
<dbReference type="Proteomes" id="UP000028547">
    <property type="component" value="Unassembled WGS sequence"/>
</dbReference>
<accession>A0A084SU43</accession>